<dbReference type="OrthoDB" id="2017365at2759"/>
<gene>
    <name evidence="1" type="ORF">SVUK_LOCUS13390</name>
</gene>
<sequence length="224" mass="24935">METPAQRITQHFYAKPMQFDKKDHWSVELLYAGTCDSSSGDDPRYAIKPVHFAAHFYTSHYIGGREGNNAFLKFEPETERISPGELLIGDGMSYKDIVKLSKEANVSSGEIAVLQKAKTLHKCFLLLAININVQYMDNMVVVATRLGLLDVASAFAEGPARSNLNDLHRETLKQVAFEGYNLRNPALPERILPVSVLKKGYNNANITPLHTAAINPNVKVCYVP</sequence>
<name>A0A3P7LGH4_STRVU</name>
<reference evidence="1 2" key="1">
    <citation type="submission" date="2018-11" db="EMBL/GenBank/DDBJ databases">
        <authorList>
            <consortium name="Pathogen Informatics"/>
        </authorList>
    </citation>
    <scope>NUCLEOTIDE SEQUENCE [LARGE SCALE GENOMIC DNA]</scope>
</reference>
<protein>
    <submittedName>
        <fullName evidence="1">Uncharacterized protein</fullName>
    </submittedName>
</protein>
<dbReference type="EMBL" id="UYYB01101792">
    <property type="protein sequence ID" value="VDM78392.1"/>
    <property type="molecule type" value="Genomic_DNA"/>
</dbReference>
<feature type="non-terminal residue" evidence="1">
    <location>
        <position position="224"/>
    </location>
</feature>
<organism evidence="1 2">
    <name type="scientific">Strongylus vulgaris</name>
    <name type="common">Blood worm</name>
    <dbReference type="NCBI Taxonomy" id="40348"/>
    <lineage>
        <taxon>Eukaryota</taxon>
        <taxon>Metazoa</taxon>
        <taxon>Ecdysozoa</taxon>
        <taxon>Nematoda</taxon>
        <taxon>Chromadorea</taxon>
        <taxon>Rhabditida</taxon>
        <taxon>Rhabditina</taxon>
        <taxon>Rhabditomorpha</taxon>
        <taxon>Strongyloidea</taxon>
        <taxon>Strongylidae</taxon>
        <taxon>Strongylus</taxon>
    </lineage>
</organism>
<evidence type="ECO:0000313" key="1">
    <source>
        <dbReference type="EMBL" id="VDM78392.1"/>
    </source>
</evidence>
<keyword evidence="2" id="KW-1185">Reference proteome</keyword>
<evidence type="ECO:0000313" key="2">
    <source>
        <dbReference type="Proteomes" id="UP000270094"/>
    </source>
</evidence>
<proteinExistence type="predicted"/>
<dbReference type="Proteomes" id="UP000270094">
    <property type="component" value="Unassembled WGS sequence"/>
</dbReference>
<dbReference type="AlphaFoldDB" id="A0A3P7LGH4"/>
<accession>A0A3P7LGH4</accession>